<organism evidence="2 3">
    <name type="scientific">Amnibacterium endophyticum</name>
    <dbReference type="NCBI Taxonomy" id="2109337"/>
    <lineage>
        <taxon>Bacteria</taxon>
        <taxon>Bacillati</taxon>
        <taxon>Actinomycetota</taxon>
        <taxon>Actinomycetes</taxon>
        <taxon>Micrococcales</taxon>
        <taxon>Microbacteriaceae</taxon>
        <taxon>Amnibacterium</taxon>
    </lineage>
</organism>
<evidence type="ECO:0000313" key="3">
    <source>
        <dbReference type="Proteomes" id="UP001597347"/>
    </source>
</evidence>
<reference evidence="3" key="1">
    <citation type="journal article" date="2019" name="Int. J. Syst. Evol. Microbiol.">
        <title>The Global Catalogue of Microorganisms (GCM) 10K type strain sequencing project: providing services to taxonomists for standard genome sequencing and annotation.</title>
        <authorList>
            <consortium name="The Broad Institute Genomics Platform"/>
            <consortium name="The Broad Institute Genome Sequencing Center for Infectious Disease"/>
            <person name="Wu L."/>
            <person name="Ma J."/>
        </authorList>
    </citation>
    <scope>NUCLEOTIDE SEQUENCE [LARGE SCALE GENOMIC DNA]</scope>
    <source>
        <strain evidence="3">CGMCC 1.12471</strain>
    </source>
</reference>
<dbReference type="Pfam" id="PF02325">
    <property type="entry name" value="CCB3_YggT"/>
    <property type="match status" value="1"/>
</dbReference>
<dbReference type="InterPro" id="IPR003425">
    <property type="entry name" value="CCB3/YggT"/>
</dbReference>
<feature type="transmembrane region" description="Helical" evidence="1">
    <location>
        <begin position="6"/>
        <end position="28"/>
    </location>
</feature>
<name>A0ABW4LHX8_9MICO</name>
<keyword evidence="3" id="KW-1185">Reference proteome</keyword>
<protein>
    <submittedName>
        <fullName evidence="2">YggT family protein</fullName>
    </submittedName>
</protein>
<keyword evidence="1" id="KW-0812">Transmembrane</keyword>
<comment type="caution">
    <text evidence="2">The sequence shown here is derived from an EMBL/GenBank/DDBJ whole genome shotgun (WGS) entry which is preliminary data.</text>
</comment>
<feature type="transmembrane region" description="Helical" evidence="1">
    <location>
        <begin position="73"/>
        <end position="94"/>
    </location>
</feature>
<gene>
    <name evidence="2" type="ORF">ACFSBI_14580</name>
</gene>
<sequence>MSVLAVVGGIAYIVLLVFFLALWARFVLDLVQAFSREWRPRGVLLVLAEAAYTTTDPPVKAVRRVVPPLRVGGFALDFGFTIVMFAVIVLMYVARAVQAAGAVA</sequence>
<evidence type="ECO:0000313" key="2">
    <source>
        <dbReference type="EMBL" id="MFD1722779.1"/>
    </source>
</evidence>
<accession>A0ABW4LHX8</accession>
<dbReference type="Proteomes" id="UP001597347">
    <property type="component" value="Unassembled WGS sequence"/>
</dbReference>
<proteinExistence type="predicted"/>
<dbReference type="RefSeq" id="WP_377936182.1">
    <property type="nucleotide sequence ID" value="NZ_JBHUEA010000027.1"/>
</dbReference>
<keyword evidence="1" id="KW-1133">Transmembrane helix</keyword>
<evidence type="ECO:0000256" key="1">
    <source>
        <dbReference type="SAM" id="Phobius"/>
    </source>
</evidence>
<dbReference type="EMBL" id="JBHUEA010000027">
    <property type="protein sequence ID" value="MFD1722779.1"/>
    <property type="molecule type" value="Genomic_DNA"/>
</dbReference>
<keyword evidence="1" id="KW-0472">Membrane</keyword>